<dbReference type="InterPro" id="IPR006315">
    <property type="entry name" value="OM_autotransptr_brl_dom"/>
</dbReference>
<dbReference type="InterPro" id="IPR012332">
    <property type="entry name" value="Autotransporter_pectin_lyase_C"/>
</dbReference>
<dbReference type="Pfam" id="PF03797">
    <property type="entry name" value="Autotransporter"/>
    <property type="match status" value="1"/>
</dbReference>
<dbReference type="GO" id="GO:0019867">
    <property type="term" value="C:outer membrane"/>
    <property type="evidence" value="ECO:0007669"/>
    <property type="project" value="InterPro"/>
</dbReference>
<dbReference type="InterPro" id="IPR011050">
    <property type="entry name" value="Pectin_lyase_fold/virulence"/>
</dbReference>
<feature type="domain" description="Autotransporter" evidence="3">
    <location>
        <begin position="2361"/>
        <end position="2637"/>
    </location>
</feature>
<dbReference type="Gene3D" id="2.40.128.130">
    <property type="entry name" value="Autotransporter beta-domain"/>
    <property type="match status" value="1"/>
</dbReference>
<comment type="caution">
    <text evidence="4">The sequence shown here is derived from an EMBL/GenBank/DDBJ whole genome shotgun (WGS) entry which is preliminary data.</text>
</comment>
<dbReference type="Pfam" id="PF12951">
    <property type="entry name" value="PATR"/>
    <property type="match status" value="19"/>
</dbReference>
<dbReference type="PANTHER" id="PTHR35037">
    <property type="entry name" value="C-TERMINAL REGION OF AIDA-LIKE PROTEIN"/>
    <property type="match status" value="1"/>
</dbReference>
<feature type="compositionally biased region" description="Pro residues" evidence="2">
    <location>
        <begin position="2228"/>
        <end position="2248"/>
    </location>
</feature>
<dbReference type="EMBL" id="QQTP01000002">
    <property type="protein sequence ID" value="RDJ27950.1"/>
    <property type="molecule type" value="Genomic_DNA"/>
</dbReference>
<organism evidence="4 5">
    <name type="scientific">Bosea caraganae</name>
    <dbReference type="NCBI Taxonomy" id="2763117"/>
    <lineage>
        <taxon>Bacteria</taxon>
        <taxon>Pseudomonadati</taxon>
        <taxon>Pseudomonadota</taxon>
        <taxon>Alphaproteobacteria</taxon>
        <taxon>Hyphomicrobiales</taxon>
        <taxon>Boseaceae</taxon>
        <taxon>Bosea</taxon>
    </lineage>
</organism>
<evidence type="ECO:0000313" key="5">
    <source>
        <dbReference type="Proteomes" id="UP000255207"/>
    </source>
</evidence>
<keyword evidence="1" id="KW-0732">Signal</keyword>
<gene>
    <name evidence="4" type="ORF">DWE98_04920</name>
</gene>
<dbReference type="PROSITE" id="PS51208">
    <property type="entry name" value="AUTOTRANSPORTER"/>
    <property type="match status" value="1"/>
</dbReference>
<dbReference type="Gene3D" id="2.160.20.20">
    <property type="match status" value="5"/>
</dbReference>
<accession>A0A370L9V5</accession>
<dbReference type="SUPFAM" id="SSF103515">
    <property type="entry name" value="Autotransporter"/>
    <property type="match status" value="1"/>
</dbReference>
<reference evidence="5" key="1">
    <citation type="submission" date="2018-07" db="EMBL/GenBank/DDBJ databases">
        <authorList>
            <person name="Safronova V.I."/>
            <person name="Chirak E.R."/>
            <person name="Sazanova A.L."/>
        </authorList>
    </citation>
    <scope>NUCLEOTIDE SEQUENCE [LARGE SCALE GENOMIC DNA]</scope>
    <source>
        <strain evidence="5">RCAM04685</strain>
    </source>
</reference>
<evidence type="ECO:0000313" key="4">
    <source>
        <dbReference type="EMBL" id="RDJ27950.1"/>
    </source>
</evidence>
<proteinExistence type="predicted"/>
<dbReference type="PANTHER" id="PTHR35037:SF3">
    <property type="entry name" value="C-TERMINAL REGION OF AIDA-LIKE PROTEIN"/>
    <property type="match status" value="1"/>
</dbReference>
<dbReference type="OrthoDB" id="9804931at2"/>
<dbReference type="SMART" id="SM00869">
    <property type="entry name" value="Autotransporter"/>
    <property type="match status" value="1"/>
</dbReference>
<dbReference type="InterPro" id="IPR051551">
    <property type="entry name" value="Autotransporter_adhesion"/>
</dbReference>
<dbReference type="InterPro" id="IPR005546">
    <property type="entry name" value="Autotransporte_beta"/>
</dbReference>
<evidence type="ECO:0000259" key="3">
    <source>
        <dbReference type="PROSITE" id="PS51208"/>
    </source>
</evidence>
<evidence type="ECO:0000256" key="2">
    <source>
        <dbReference type="SAM" id="MobiDB-lite"/>
    </source>
</evidence>
<dbReference type="SUPFAM" id="SSF51126">
    <property type="entry name" value="Pectin lyase-like"/>
    <property type="match status" value="8"/>
</dbReference>
<feature type="region of interest" description="Disordered" evidence="2">
    <location>
        <begin position="2222"/>
        <end position="2250"/>
    </location>
</feature>
<dbReference type="Proteomes" id="UP000255207">
    <property type="component" value="Unassembled WGS sequence"/>
</dbReference>
<dbReference type="NCBIfam" id="TIGR01414">
    <property type="entry name" value="autotrans_barl"/>
    <property type="match status" value="1"/>
</dbReference>
<dbReference type="InterPro" id="IPR013425">
    <property type="entry name" value="Autotrns_rpt"/>
</dbReference>
<dbReference type="NCBIfam" id="TIGR02601">
    <property type="entry name" value="autotrns_rpt"/>
    <property type="match status" value="17"/>
</dbReference>
<name>A0A370L9V5_9HYPH</name>
<dbReference type="InterPro" id="IPR036709">
    <property type="entry name" value="Autotransporte_beta_dom_sf"/>
</dbReference>
<keyword evidence="5" id="KW-1185">Reference proteome</keyword>
<evidence type="ECO:0000256" key="1">
    <source>
        <dbReference type="ARBA" id="ARBA00022729"/>
    </source>
</evidence>
<protein>
    <submittedName>
        <fullName evidence="4">Autotransporter outer membrane beta-barrel domain-containing protein</fullName>
    </submittedName>
</protein>
<sequence length="2637" mass="253173">MYSAIRLYVRLAGMALGQRRGLEMTIATTLAVKSRLPRHSETFQSVRISRHRCLLKSSTALARIVVAASIMGASGTASGQTFTYEGGSGWNSGLAWDTGTVPDSNTAQVVMPAPLGNFNVTLGGTFRLNTLTYEGGNGFIYAITGGTLRFDGPGATIDVQSTSSALQRFHDGNGAVTVEAVTDLTVNTVAGGGLLIEAGATFTGAGQLIKTGGGRLVIAGTASHTGGTTVNDGTLEVTGMGSIPATGAVALSGAGAVFDISDAILGQTIGALSGVAGSTVSLGARTLTFGDATDQTLGGVVDGTGGLVKQGTGTQTLTGANTYTGGTTIAAGTLALGFGGSLAATGAVSLGSGTVFDISASGANQTIGALSGLTGTSISLGARTLTFGNATNQSFAGSISGAGGLVKEGTGTFTLSRVNSYTGGTTVNAGTLALNGSGALAANGAVNLAGAAAGLDISGASVGGSRTIGGLSGVAGSTVSLGARTLFFGDATNQSFGGVITGTGNLFKQGTGTQTLTGANTYTGGTTITAGTLALGAGGSLAATGSLSLSIAGAAFDISASGANQTIGALTGAAGTSISLGANTLTFGTAAHGSYAGTISGTGGLVKQGTGRFTPQGANTYTGGTTVDAGTLALGAGVSLAGTGAFSLADVGASLDISLPNSNQSIDALAGVTGSSVLLGANTLTVGNHASTTVASTISGTGRLAKQGTGTLRLTGANTYSGGTTLSAGTLALGNNGAIGTGSLTVSGNATLSNANGASTALANNIAINAGQALTLTSGAGGAGSLTLDGVISGDGSVTISHPGGSFVELSGVNSYTGGTTISAGTLALSGSGALAASGAVNLAGADTTLDISGASGNQTIGALSGVAGSSVSLGAHMLTFGAATGQAFGGVISGTGSLQKFGIGTQTLTGANTYTGGTRIGAGTLALGVGGSLAATGFVSLSVGTAFDISASGANQTIGVLTGAGGSISLGANTLTLGTATDGTFSGVIRGTGGLVKQGTGTFTLNGANTYTGGTTVNAGTLALGAGGSIAAGTGAVSLAGVGASLDISAGGNKNIGALSGVAGSSVSLGINRLTVGDGSSTTVASTIGGSGGRLAKEGTGTLTLTGANTYTGGTTLSAGTLALGNNAAIGTGRLAVTGSATLSNANGGSAALANTIAINAGQALTLTSGAGGAGSLTLNGVISGDGSVTISHPGASFVELSGANSYTGGTTFAGGDVAVHSDTALGLGRVSVNTLTTLFADSSSLSIANDVTLNAGLALVNGTDVTLSGALSGAGGFIKGDAGVLTLTGASSYTGGTAVDGGTLRVEGSLGTTAVTVAAGATLSGSGSIDGAVTIANGGTLAPGSSPGTLTVGSLLLNASSQLAYELGTPGVVGGGVNDLIVVDGNLTLDGLLNITPQSGFGTGTYRLFNQGSLVDHGLALGIVPAGYSFSVDATTAGQVNLVATYDALQFWNGSQSSANGTVHGGGGIWDGTATNWTDASGSIGTAWSDMIAVFAGPAGGTVTIASDRQVQGLQFGAGGYVLNGPGALQIAASATELRIDTGLRATINASIQGGGGLEKTGGGTIVLTGTNGYTGSTAINAGTLQVSSNANLGDAAGGLTFNGGTLATTASFDMFRTVSLAGAGSVDVATGTQLELGGSMSGAGSLTKLGAGTLVLSGFNTHSGGTTVTAGILQAGSADALGSGALTLDGGTFKAGTGFINSFANAIAVNTAGGKIDVNGQVMTLSGTIGDGNGAGGALSFVNSDTDIGAAELGGTNSYSGPTSIGAGVTLIAASDGAFSPNSDVTLAATAALMANGRNVTVRSLSGAGLVVNGNDTQAGSLTIALPSGTASYAGQLIDGEPGDSALALVKAGDGTQILTGTNTYTGGTTISAGTLQLGDGGTSGSITGDVVNNDTLAFNRSDAASLSGAISGSGQLVQLGTGTLTLTGTNTYTGGTTISTGTLQLGDGGTTGSITGTIANNGTLAFNRSDAVSLSGVISGSGSLAQLGTGALTLTGVNTYGGGTVISAGTLIGSAASFGSGTILNNAALVIDQPADAAFANAIDGTGSFTKRGTGRLNLTGTSGLTGPTTVEAGRLAVNGSLAGSAVTVQAGATLGGSGTVGATMILANGTIAPGNSIGTLTVNGNLVLAPGSTYAAEIGGNGGSDLIVVTGSATVAGANVTVGALDPQTSYQNGQRYSLISAGGGVNGSFAGVTTSSAFLTLGLDRRTGEVGLTIAIKGSEPGTPPRSDPGTPPVTPTDPGTPAPTVFQTVAQTRNQFATALALNTLPQVGGTLALYNSLLMLDAASARGAFDLLSGEIHASAKSALVEEGGAVRSTAIDRLRSAFGSVGSAPMATMNYGFTADLAPSVKGPMPVLRSDRFAAWGQGYGSWGRSDADGNAGKLTRSTGGLMIGADMGLFDSLRLGLLAGYSHSEFDAKGRLSFGESDNYHLGLYGGGQFGALGLRLGASYTWHDVETRRTVAFAGFGDNPRAGYDAGTAQVFGELGYRIDLARVAFEPFAGLAYLNLQTDGFREIGGAAALSARGEDTSLGYSALGLRASTSFAMQGMDLTLRGALAWRHAFGDVDPTTTLAFSGSTPFSVAGVPIAQNAALVEAGLDLAISPRALLGLSYTGQLAADAQDQAFKANLAVRF</sequence>